<dbReference type="PANTHER" id="PTHR12418">
    <property type="entry name" value="ACYL-COENZYME A THIOESTERASE THEM4"/>
    <property type="match status" value="1"/>
</dbReference>
<evidence type="ECO:0000256" key="10">
    <source>
        <dbReference type="ARBA" id="ARBA00022832"/>
    </source>
</evidence>
<evidence type="ECO:0000256" key="21">
    <source>
        <dbReference type="ARBA" id="ARBA00043210"/>
    </source>
</evidence>
<dbReference type="InParanoid" id="D2VG40"/>
<keyword evidence="9" id="KW-0378">Hydrolase</keyword>
<proteinExistence type="inferred from homology"/>
<keyword evidence="5" id="KW-1003">Cell membrane</keyword>
<dbReference type="EMBL" id="GG738869">
    <property type="protein sequence ID" value="EFC44203.1"/>
    <property type="molecule type" value="Genomic_DNA"/>
</dbReference>
<reference evidence="29 30" key="1">
    <citation type="journal article" date="2010" name="Cell">
        <title>The genome of Naegleria gruberi illuminates early eukaryotic versatility.</title>
        <authorList>
            <person name="Fritz-Laylin L.K."/>
            <person name="Prochnik S.E."/>
            <person name="Ginger M.L."/>
            <person name="Dacks J.B."/>
            <person name="Carpenter M.L."/>
            <person name="Field M.C."/>
            <person name="Kuo A."/>
            <person name="Paredez A."/>
            <person name="Chapman J."/>
            <person name="Pham J."/>
            <person name="Shu S."/>
            <person name="Neupane R."/>
            <person name="Cipriano M."/>
            <person name="Mancuso J."/>
            <person name="Tu H."/>
            <person name="Salamov A."/>
            <person name="Lindquist E."/>
            <person name="Shapiro H."/>
            <person name="Lucas S."/>
            <person name="Grigoriev I.V."/>
            <person name="Cande W.Z."/>
            <person name="Fulton C."/>
            <person name="Rokhsar D.S."/>
            <person name="Dawson S.C."/>
        </authorList>
    </citation>
    <scope>NUCLEOTIDE SEQUENCE [LARGE SCALE GENOMIC DNA]</scope>
    <source>
        <strain evidence="29 30">NEG-M</strain>
    </source>
</reference>
<comment type="catalytic activity">
    <reaction evidence="25">
        <text>dodecanoyl-CoA + H2O = dodecanoate + CoA + H(+)</text>
        <dbReference type="Rhea" id="RHEA:30135"/>
        <dbReference type="ChEBI" id="CHEBI:15377"/>
        <dbReference type="ChEBI" id="CHEBI:15378"/>
        <dbReference type="ChEBI" id="CHEBI:18262"/>
        <dbReference type="ChEBI" id="CHEBI:57287"/>
        <dbReference type="ChEBI" id="CHEBI:57375"/>
    </reaction>
    <physiologicalReaction direction="left-to-right" evidence="25">
        <dbReference type="Rhea" id="RHEA:30136"/>
    </physiologicalReaction>
</comment>
<dbReference type="CDD" id="cd03443">
    <property type="entry name" value="PaaI_thioesterase"/>
    <property type="match status" value="1"/>
</dbReference>
<dbReference type="OMA" id="CCIRNIG"/>
<keyword evidence="8" id="KW-0999">Mitochondrion inner membrane</keyword>
<evidence type="ECO:0000256" key="16">
    <source>
        <dbReference type="ARBA" id="ARBA00035852"/>
    </source>
</evidence>
<keyword evidence="6" id="KW-0963">Cytoplasm</keyword>
<feature type="compositionally biased region" description="Polar residues" evidence="27">
    <location>
        <begin position="256"/>
        <end position="266"/>
    </location>
</feature>
<dbReference type="Proteomes" id="UP000006671">
    <property type="component" value="Unassembled WGS sequence"/>
</dbReference>
<name>D2VG40_NAEGR</name>
<dbReference type="PANTHER" id="PTHR12418:SF19">
    <property type="entry name" value="ACYL-COENZYME A THIOESTERASE THEM4"/>
    <property type="match status" value="1"/>
</dbReference>
<keyword evidence="30" id="KW-1185">Reference proteome</keyword>
<evidence type="ECO:0000256" key="12">
    <source>
        <dbReference type="ARBA" id="ARBA00023098"/>
    </source>
</evidence>
<evidence type="ECO:0000256" key="11">
    <source>
        <dbReference type="ARBA" id="ARBA00022946"/>
    </source>
</evidence>
<evidence type="ECO:0000256" key="27">
    <source>
        <dbReference type="SAM" id="MobiDB-lite"/>
    </source>
</evidence>
<comment type="catalytic activity">
    <reaction evidence="16">
        <text>(5Z,8Z,11Z,14Z)-eicosatetraenoyl-CoA + H2O = (5Z,8Z,11Z,14Z)-eicosatetraenoate + CoA + H(+)</text>
        <dbReference type="Rhea" id="RHEA:40151"/>
        <dbReference type="ChEBI" id="CHEBI:15377"/>
        <dbReference type="ChEBI" id="CHEBI:15378"/>
        <dbReference type="ChEBI" id="CHEBI:32395"/>
        <dbReference type="ChEBI" id="CHEBI:57287"/>
        <dbReference type="ChEBI" id="CHEBI:57368"/>
    </reaction>
    <physiologicalReaction direction="left-to-right" evidence="16">
        <dbReference type="Rhea" id="RHEA:40152"/>
    </physiologicalReaction>
</comment>
<evidence type="ECO:0000256" key="25">
    <source>
        <dbReference type="ARBA" id="ARBA00048074"/>
    </source>
</evidence>
<dbReference type="RefSeq" id="XP_002676947.1">
    <property type="nucleotide sequence ID" value="XM_002676901.1"/>
</dbReference>
<keyword evidence="11" id="KW-0809">Transit peptide</keyword>
<evidence type="ECO:0000256" key="19">
    <source>
        <dbReference type="ARBA" id="ARBA00038848"/>
    </source>
</evidence>
<evidence type="ECO:0000313" key="29">
    <source>
        <dbReference type="EMBL" id="EFC44203.1"/>
    </source>
</evidence>
<evidence type="ECO:0000256" key="6">
    <source>
        <dbReference type="ARBA" id="ARBA00022490"/>
    </source>
</evidence>
<evidence type="ECO:0000256" key="22">
    <source>
        <dbReference type="ARBA" id="ARBA00047588"/>
    </source>
</evidence>
<keyword evidence="14" id="KW-0472">Membrane</keyword>
<evidence type="ECO:0000256" key="18">
    <source>
        <dbReference type="ARBA" id="ARBA00038456"/>
    </source>
</evidence>
<evidence type="ECO:0000256" key="2">
    <source>
        <dbReference type="ARBA" id="ARBA00004569"/>
    </source>
</evidence>
<comment type="catalytic activity">
    <reaction evidence="24">
        <text>decanoyl-CoA + H2O = decanoate + CoA + H(+)</text>
        <dbReference type="Rhea" id="RHEA:40059"/>
        <dbReference type="ChEBI" id="CHEBI:15377"/>
        <dbReference type="ChEBI" id="CHEBI:15378"/>
        <dbReference type="ChEBI" id="CHEBI:27689"/>
        <dbReference type="ChEBI" id="CHEBI:57287"/>
        <dbReference type="ChEBI" id="CHEBI:61430"/>
    </reaction>
    <physiologicalReaction direction="left-to-right" evidence="24">
        <dbReference type="Rhea" id="RHEA:40060"/>
    </physiologicalReaction>
</comment>
<dbReference type="GO" id="GO:0005743">
    <property type="term" value="C:mitochondrial inner membrane"/>
    <property type="evidence" value="ECO:0007669"/>
    <property type="project" value="UniProtKB-SubCell"/>
</dbReference>
<comment type="catalytic activity">
    <reaction evidence="23">
        <text>hexadecanoyl-CoA + H2O = hexadecanoate + CoA + H(+)</text>
        <dbReference type="Rhea" id="RHEA:16645"/>
        <dbReference type="ChEBI" id="CHEBI:7896"/>
        <dbReference type="ChEBI" id="CHEBI:15377"/>
        <dbReference type="ChEBI" id="CHEBI:15378"/>
        <dbReference type="ChEBI" id="CHEBI:57287"/>
        <dbReference type="ChEBI" id="CHEBI:57379"/>
        <dbReference type="EC" id="3.1.2.2"/>
    </reaction>
    <physiologicalReaction direction="left-to-right" evidence="23">
        <dbReference type="Rhea" id="RHEA:16646"/>
    </physiologicalReaction>
</comment>
<dbReference type="GO" id="GO:0006631">
    <property type="term" value="P:fatty acid metabolic process"/>
    <property type="evidence" value="ECO:0007669"/>
    <property type="project" value="UniProtKB-KW"/>
</dbReference>
<comment type="subcellular location">
    <subcellularLocation>
        <location evidence="3">Cell projection</location>
        <location evidence="3">Ruffle membrane</location>
    </subcellularLocation>
    <subcellularLocation>
        <location evidence="1">Cytoplasm</location>
    </subcellularLocation>
    <subcellularLocation>
        <location evidence="4">Mitochondrion inner membrane</location>
        <topology evidence="4">Peripheral membrane protein</topology>
    </subcellularLocation>
    <subcellularLocation>
        <location evidence="2">Mitochondrion intermembrane space</location>
    </subcellularLocation>
</comment>
<evidence type="ECO:0000256" key="4">
    <source>
        <dbReference type="ARBA" id="ARBA00004637"/>
    </source>
</evidence>
<gene>
    <name evidence="29" type="ORF">NAEGRDRAFT_79845</name>
</gene>
<comment type="catalytic activity">
    <reaction evidence="17">
        <text>(9Z)-octadecenoyl-CoA + H2O = (9Z)-octadecenoate + CoA + H(+)</text>
        <dbReference type="Rhea" id="RHEA:40139"/>
        <dbReference type="ChEBI" id="CHEBI:15377"/>
        <dbReference type="ChEBI" id="CHEBI:15378"/>
        <dbReference type="ChEBI" id="CHEBI:30823"/>
        <dbReference type="ChEBI" id="CHEBI:57287"/>
        <dbReference type="ChEBI" id="CHEBI:57387"/>
    </reaction>
    <physiologicalReaction direction="left-to-right" evidence="17">
        <dbReference type="Rhea" id="RHEA:40140"/>
    </physiologicalReaction>
</comment>
<evidence type="ECO:0000256" key="9">
    <source>
        <dbReference type="ARBA" id="ARBA00022801"/>
    </source>
</evidence>
<dbReference type="VEuPathDB" id="AmoebaDB:NAEGRDRAFT_79845"/>
<evidence type="ECO:0000256" key="17">
    <source>
        <dbReference type="ARBA" id="ARBA00037002"/>
    </source>
</evidence>
<evidence type="ECO:0000256" key="13">
    <source>
        <dbReference type="ARBA" id="ARBA00023128"/>
    </source>
</evidence>
<comment type="catalytic activity">
    <reaction evidence="26">
        <text>tetradecanoyl-CoA + H2O = tetradecanoate + CoA + H(+)</text>
        <dbReference type="Rhea" id="RHEA:40119"/>
        <dbReference type="ChEBI" id="CHEBI:15377"/>
        <dbReference type="ChEBI" id="CHEBI:15378"/>
        <dbReference type="ChEBI" id="CHEBI:30807"/>
        <dbReference type="ChEBI" id="CHEBI:57287"/>
        <dbReference type="ChEBI" id="CHEBI:57385"/>
    </reaction>
    <physiologicalReaction direction="left-to-right" evidence="26">
        <dbReference type="Rhea" id="RHEA:40120"/>
    </physiologicalReaction>
</comment>
<evidence type="ECO:0000259" key="28">
    <source>
        <dbReference type="Pfam" id="PF03061"/>
    </source>
</evidence>
<dbReference type="EC" id="3.1.2.2" evidence="19"/>
<dbReference type="Gene3D" id="3.10.129.10">
    <property type="entry name" value="Hotdog Thioesterase"/>
    <property type="match status" value="1"/>
</dbReference>
<dbReference type="Pfam" id="PF03061">
    <property type="entry name" value="4HBT"/>
    <property type="match status" value="1"/>
</dbReference>
<dbReference type="InterPro" id="IPR029069">
    <property type="entry name" value="HotDog_dom_sf"/>
</dbReference>
<keyword evidence="12" id="KW-0443">Lipid metabolism</keyword>
<evidence type="ECO:0000256" key="3">
    <source>
        <dbReference type="ARBA" id="ARBA00004632"/>
    </source>
</evidence>
<dbReference type="InterPro" id="IPR052365">
    <property type="entry name" value="THEM4/THEM5_acyl-CoA_thioest"/>
</dbReference>
<evidence type="ECO:0000256" key="26">
    <source>
        <dbReference type="ARBA" id="ARBA00048180"/>
    </source>
</evidence>
<evidence type="ECO:0000256" key="23">
    <source>
        <dbReference type="ARBA" id="ARBA00047734"/>
    </source>
</evidence>
<evidence type="ECO:0000256" key="1">
    <source>
        <dbReference type="ARBA" id="ARBA00004496"/>
    </source>
</evidence>
<dbReference type="GO" id="GO:0005758">
    <property type="term" value="C:mitochondrial intermembrane space"/>
    <property type="evidence" value="ECO:0007669"/>
    <property type="project" value="UniProtKB-SubCell"/>
</dbReference>
<keyword evidence="10" id="KW-0276">Fatty acid metabolism</keyword>
<feature type="domain" description="Thioesterase" evidence="28">
    <location>
        <begin position="123"/>
        <end position="193"/>
    </location>
</feature>
<comment type="catalytic activity">
    <reaction evidence="22">
        <text>octanoyl-CoA + H2O = octanoate + CoA + H(+)</text>
        <dbReference type="Rhea" id="RHEA:30143"/>
        <dbReference type="ChEBI" id="CHEBI:15377"/>
        <dbReference type="ChEBI" id="CHEBI:15378"/>
        <dbReference type="ChEBI" id="CHEBI:25646"/>
        <dbReference type="ChEBI" id="CHEBI:57287"/>
        <dbReference type="ChEBI" id="CHEBI:57386"/>
    </reaction>
    <physiologicalReaction direction="left-to-right" evidence="22">
        <dbReference type="Rhea" id="RHEA:30144"/>
    </physiologicalReaction>
</comment>
<keyword evidence="13" id="KW-0496">Mitochondrion</keyword>
<dbReference type="eggNOG" id="KOG4781">
    <property type="taxonomic scope" value="Eukaryota"/>
</dbReference>
<feature type="region of interest" description="Disordered" evidence="27">
    <location>
        <begin position="245"/>
        <end position="266"/>
    </location>
</feature>
<keyword evidence="15" id="KW-0966">Cell projection</keyword>
<dbReference type="GO" id="GO:0032587">
    <property type="term" value="C:ruffle membrane"/>
    <property type="evidence" value="ECO:0007669"/>
    <property type="project" value="UniProtKB-SubCell"/>
</dbReference>
<evidence type="ECO:0000256" key="20">
    <source>
        <dbReference type="ARBA" id="ARBA00040123"/>
    </source>
</evidence>
<evidence type="ECO:0000256" key="24">
    <source>
        <dbReference type="ARBA" id="ARBA00047969"/>
    </source>
</evidence>
<dbReference type="KEGG" id="ngr:NAEGRDRAFT_79845"/>
<dbReference type="GO" id="GO:0016787">
    <property type="term" value="F:hydrolase activity"/>
    <property type="evidence" value="ECO:0007669"/>
    <property type="project" value="UniProtKB-KW"/>
</dbReference>
<keyword evidence="7" id="KW-0053">Apoptosis</keyword>
<evidence type="ECO:0000313" key="30">
    <source>
        <dbReference type="Proteomes" id="UP000006671"/>
    </source>
</evidence>
<dbReference type="InterPro" id="IPR006683">
    <property type="entry name" value="Thioestr_dom"/>
</dbReference>
<dbReference type="OrthoDB" id="506431at2759"/>
<evidence type="ECO:0000256" key="8">
    <source>
        <dbReference type="ARBA" id="ARBA00022792"/>
    </source>
</evidence>
<evidence type="ECO:0000256" key="15">
    <source>
        <dbReference type="ARBA" id="ARBA00023273"/>
    </source>
</evidence>
<comment type="similarity">
    <text evidence="18">Belongs to the THEM4/THEM5 thioesterase family.</text>
</comment>
<dbReference type="AlphaFoldDB" id="D2VG40"/>
<sequence>MFGVKNPRLQEAQRMFSFKIDTKSEDQRDTMAMVNSLDPESSTVKDITIVKQMRDEPERYERLSWDYNFPKLIDTTIQRSLGRKGSAFAVYSIEKLMFWDKKEKKIVGVVAFANDCEGPPACVHGGCIATALDEAFGWCCIRNIGFSGVTLNLSVNYFKFIPLKKAIVGLEIETEKVEGKKVFMKGKLYDLSDPSVVHNTGTALFYKANEHMPTWEEAVQYFGPQSTLTKNQILSYFKVRIKKKAQEKKEEKDLDVQSQPHRTSKL</sequence>
<evidence type="ECO:0000256" key="7">
    <source>
        <dbReference type="ARBA" id="ARBA00022703"/>
    </source>
</evidence>
<evidence type="ECO:0000256" key="14">
    <source>
        <dbReference type="ARBA" id="ARBA00023136"/>
    </source>
</evidence>
<dbReference type="STRING" id="5762.D2VG40"/>
<dbReference type="GeneID" id="8856748"/>
<dbReference type="SUPFAM" id="SSF54637">
    <property type="entry name" value="Thioesterase/thiol ester dehydrase-isomerase"/>
    <property type="match status" value="1"/>
</dbReference>
<evidence type="ECO:0000256" key="5">
    <source>
        <dbReference type="ARBA" id="ARBA00022475"/>
    </source>
</evidence>
<organism evidence="30">
    <name type="scientific">Naegleria gruberi</name>
    <name type="common">Amoeba</name>
    <dbReference type="NCBI Taxonomy" id="5762"/>
    <lineage>
        <taxon>Eukaryota</taxon>
        <taxon>Discoba</taxon>
        <taxon>Heterolobosea</taxon>
        <taxon>Tetramitia</taxon>
        <taxon>Eutetramitia</taxon>
        <taxon>Vahlkampfiidae</taxon>
        <taxon>Naegleria</taxon>
    </lineage>
</organism>
<protein>
    <recommendedName>
        <fullName evidence="20">Acyl-coenzyme A thioesterase THEM4</fullName>
        <ecNumber evidence="19">3.1.2.2</ecNumber>
    </recommendedName>
    <alternativeName>
        <fullName evidence="21">Thioesterase superfamily member 4</fullName>
    </alternativeName>
</protein>
<accession>D2VG40</accession>